<gene>
    <name evidence="1" type="ORF">HW561_16460</name>
</gene>
<proteinExistence type="predicted"/>
<evidence type="ECO:0000313" key="1">
    <source>
        <dbReference type="EMBL" id="NVO57389.1"/>
    </source>
</evidence>
<comment type="caution">
    <text evidence="1">The sequence shown here is derived from an EMBL/GenBank/DDBJ whole genome shotgun (WGS) entry which is preliminary data.</text>
</comment>
<reference evidence="1 2" key="1">
    <citation type="submission" date="2020-06" db="EMBL/GenBank/DDBJ databases">
        <authorList>
            <person name="Cao W.R."/>
        </authorList>
    </citation>
    <scope>NUCLEOTIDE SEQUENCE [LARGE SCALE GENOMIC DNA]</scope>
    <source>
        <strain evidence="1 2">B1Z28</strain>
    </source>
</reference>
<organism evidence="1 2">
    <name type="scientific">Ruegeria haliotis</name>
    <dbReference type="NCBI Taxonomy" id="2747601"/>
    <lineage>
        <taxon>Bacteria</taxon>
        <taxon>Pseudomonadati</taxon>
        <taxon>Pseudomonadota</taxon>
        <taxon>Alphaproteobacteria</taxon>
        <taxon>Rhodobacterales</taxon>
        <taxon>Roseobacteraceae</taxon>
        <taxon>Ruegeria</taxon>
    </lineage>
</organism>
<protein>
    <submittedName>
        <fullName evidence="1">Uncharacterized protein</fullName>
    </submittedName>
</protein>
<dbReference type="EMBL" id="JABXWT010000011">
    <property type="protein sequence ID" value="NVO57389.1"/>
    <property type="molecule type" value="Genomic_DNA"/>
</dbReference>
<sequence length="65" mass="7378">MNNDAEELKHFRRMVHRNQASIHDKGYVLDVTGDTAYIWFETEIGQAGAVSITLRSASDNLEFHA</sequence>
<accession>A0ABX2PUB7</accession>
<name>A0ABX2PUB7_9RHOB</name>
<keyword evidence="2" id="KW-1185">Reference proteome</keyword>
<dbReference type="RefSeq" id="WP_176866453.1">
    <property type="nucleotide sequence ID" value="NZ_JABXWT010000011.1"/>
</dbReference>
<evidence type="ECO:0000313" key="2">
    <source>
        <dbReference type="Proteomes" id="UP000630805"/>
    </source>
</evidence>
<dbReference type="Proteomes" id="UP000630805">
    <property type="component" value="Unassembled WGS sequence"/>
</dbReference>